<evidence type="ECO:0000313" key="2">
    <source>
        <dbReference type="EMBL" id="GGZ97124.1"/>
    </source>
</evidence>
<dbReference type="AlphaFoldDB" id="A0A918VFI7"/>
<gene>
    <name evidence="2" type="ORF">GCM10011617_17210</name>
</gene>
<feature type="domain" description="SnoaL-like" evidence="1">
    <location>
        <begin position="6"/>
        <end position="128"/>
    </location>
</feature>
<evidence type="ECO:0000259" key="1">
    <source>
        <dbReference type="Pfam" id="PF13577"/>
    </source>
</evidence>
<dbReference type="InterPro" id="IPR037401">
    <property type="entry name" value="SnoaL-like"/>
</dbReference>
<comment type="caution">
    <text evidence="2">The sequence shown here is derived from an EMBL/GenBank/DDBJ whole genome shotgun (WGS) entry which is preliminary data.</text>
</comment>
<accession>A0A918VFI7</accession>
<dbReference type="RefSeq" id="WP_189540503.1">
    <property type="nucleotide sequence ID" value="NZ_BMZD01000003.1"/>
</dbReference>
<dbReference type="Pfam" id="PF13577">
    <property type="entry name" value="SnoaL_4"/>
    <property type="match status" value="1"/>
</dbReference>
<dbReference type="EMBL" id="BMZD01000003">
    <property type="protein sequence ID" value="GGZ97124.1"/>
    <property type="molecule type" value="Genomic_DNA"/>
</dbReference>
<reference evidence="2" key="1">
    <citation type="journal article" date="2014" name="Int. J. Syst. Evol. Microbiol.">
        <title>Complete genome sequence of Corynebacterium casei LMG S-19264T (=DSM 44701T), isolated from a smear-ripened cheese.</title>
        <authorList>
            <consortium name="US DOE Joint Genome Institute (JGI-PGF)"/>
            <person name="Walter F."/>
            <person name="Albersmeier A."/>
            <person name="Kalinowski J."/>
            <person name="Ruckert C."/>
        </authorList>
    </citation>
    <scope>NUCLEOTIDE SEQUENCE</scope>
    <source>
        <strain evidence="2">KCTC 32422</strain>
    </source>
</reference>
<evidence type="ECO:0000313" key="3">
    <source>
        <dbReference type="Proteomes" id="UP000634139"/>
    </source>
</evidence>
<dbReference type="Gene3D" id="3.10.450.50">
    <property type="match status" value="1"/>
</dbReference>
<proteinExistence type="predicted"/>
<organism evidence="2 3">
    <name type="scientific">Novosphingobium arvoryzae</name>
    <dbReference type="NCBI Taxonomy" id="1256514"/>
    <lineage>
        <taxon>Bacteria</taxon>
        <taxon>Pseudomonadati</taxon>
        <taxon>Pseudomonadota</taxon>
        <taxon>Alphaproteobacteria</taxon>
        <taxon>Sphingomonadales</taxon>
        <taxon>Sphingomonadaceae</taxon>
        <taxon>Novosphingobium</taxon>
    </lineage>
</organism>
<dbReference type="SUPFAM" id="SSF54427">
    <property type="entry name" value="NTF2-like"/>
    <property type="match status" value="1"/>
</dbReference>
<keyword evidence="3" id="KW-1185">Reference proteome</keyword>
<dbReference type="Proteomes" id="UP000634139">
    <property type="component" value="Unassembled WGS sequence"/>
</dbReference>
<reference evidence="2" key="2">
    <citation type="submission" date="2020-09" db="EMBL/GenBank/DDBJ databases">
        <authorList>
            <person name="Sun Q."/>
            <person name="Kim S."/>
        </authorList>
    </citation>
    <scope>NUCLEOTIDE SEQUENCE</scope>
    <source>
        <strain evidence="2">KCTC 32422</strain>
    </source>
</reference>
<dbReference type="CDD" id="cd00531">
    <property type="entry name" value="NTF2_like"/>
    <property type="match status" value="1"/>
</dbReference>
<dbReference type="InterPro" id="IPR032710">
    <property type="entry name" value="NTF2-like_dom_sf"/>
</dbReference>
<sequence>MSLDLLLAERAIARALTRIARAMDARDWDGLAAELTEDATAELGTGPLTGPAAIIGLIRSYLDACGPTQHLLGNLLVEVDGDRASSRCYVSDMHLGPAGQQDITFATLGDYHDEWRCIAGTWKLAHRTKLNRAHIGSFAVFGG</sequence>
<name>A0A918VFI7_9SPHN</name>
<protein>
    <recommendedName>
        <fullName evidence="1">SnoaL-like domain-containing protein</fullName>
    </recommendedName>
</protein>